<feature type="transmembrane region" description="Helical" evidence="1">
    <location>
        <begin position="12"/>
        <end position="29"/>
    </location>
</feature>
<dbReference type="EMBL" id="CP001463">
    <property type="protein sequence ID" value="ACS89540.1"/>
    <property type="molecule type" value="Genomic_DNA"/>
</dbReference>
<dbReference type="KEGG" id="tsi:TSIB_0474"/>
<keyword evidence="1" id="KW-0812">Transmembrane</keyword>
<evidence type="ECO:0000313" key="2">
    <source>
        <dbReference type="EMBL" id="ACS89540.1"/>
    </source>
</evidence>
<keyword evidence="1" id="KW-0472">Membrane</keyword>
<dbReference type="HOGENOM" id="CLU_215169_0_0_2"/>
<sequence length="50" mass="5935">MQVTSGVSTKWLLVLFLLFFILFGLKTLVEEYLERKKGGENAYPHKRNYR</sequence>
<name>C6A1P5_THESM</name>
<dbReference type="STRING" id="604354.TSIB_0474"/>
<accession>C6A1P5</accession>
<evidence type="ECO:0000256" key="1">
    <source>
        <dbReference type="SAM" id="Phobius"/>
    </source>
</evidence>
<keyword evidence="3" id="KW-1185">Reference proteome</keyword>
<gene>
    <name evidence="2" type="ordered locus">TSIB_0474</name>
</gene>
<dbReference type="AlphaFoldDB" id="C6A1P5"/>
<evidence type="ECO:0000313" key="3">
    <source>
        <dbReference type="Proteomes" id="UP000009079"/>
    </source>
</evidence>
<organism evidence="2 3">
    <name type="scientific">Thermococcus sibiricus (strain DSM 12597 / MM 739)</name>
    <dbReference type="NCBI Taxonomy" id="604354"/>
    <lineage>
        <taxon>Archaea</taxon>
        <taxon>Methanobacteriati</taxon>
        <taxon>Methanobacteriota</taxon>
        <taxon>Thermococci</taxon>
        <taxon>Thermococcales</taxon>
        <taxon>Thermococcaceae</taxon>
        <taxon>Thermococcus</taxon>
    </lineage>
</organism>
<proteinExistence type="predicted"/>
<keyword evidence="1" id="KW-1133">Transmembrane helix</keyword>
<protein>
    <submittedName>
        <fullName evidence="2">Uncharacterized protein</fullName>
    </submittedName>
</protein>
<dbReference type="Proteomes" id="UP000009079">
    <property type="component" value="Chromosome"/>
</dbReference>
<reference evidence="2 3" key="1">
    <citation type="journal article" date="2009" name="Appl. Environ. Microbiol.">
        <title>Metabolic versatility and indigenous origin of the archaeon Thermococcus sibiricus, isolated from a siberian oil reservoir, as revealed by genome analysis.</title>
        <authorList>
            <person name="Mardanov A.V."/>
            <person name="Ravin N.V."/>
            <person name="Svetlitchnyi V.A."/>
            <person name="Beletsky A.V."/>
            <person name="Miroshnichenko M.L."/>
            <person name="Bonch-Osmolovskaya E.A."/>
            <person name="Skryabin K.G."/>
        </authorList>
    </citation>
    <scope>NUCLEOTIDE SEQUENCE [LARGE SCALE GENOMIC DNA]</scope>
    <source>
        <strain evidence="3">DSM 12597 / MM 739</strain>
    </source>
</reference>